<dbReference type="GeneID" id="19951896"/>
<evidence type="ECO:0000259" key="3">
    <source>
        <dbReference type="PROSITE" id="PS50026"/>
    </source>
</evidence>
<dbReference type="RefSeq" id="XP_008615421.1">
    <property type="nucleotide sequence ID" value="XM_008617199.1"/>
</dbReference>
<organism evidence="4 5">
    <name type="scientific">Saprolegnia diclina (strain VS20)</name>
    <dbReference type="NCBI Taxonomy" id="1156394"/>
    <lineage>
        <taxon>Eukaryota</taxon>
        <taxon>Sar</taxon>
        <taxon>Stramenopiles</taxon>
        <taxon>Oomycota</taxon>
        <taxon>Saprolegniomycetes</taxon>
        <taxon>Saprolegniales</taxon>
        <taxon>Saprolegniaceae</taxon>
        <taxon>Saprolegnia</taxon>
    </lineage>
</organism>
<protein>
    <recommendedName>
        <fullName evidence="3">EGF-like domain-containing protein</fullName>
    </recommendedName>
</protein>
<keyword evidence="2" id="KW-0472">Membrane</keyword>
<evidence type="ECO:0000313" key="5">
    <source>
        <dbReference type="Proteomes" id="UP000030762"/>
    </source>
</evidence>
<evidence type="ECO:0000256" key="2">
    <source>
        <dbReference type="SAM" id="Phobius"/>
    </source>
</evidence>
<dbReference type="EMBL" id="JH767170">
    <property type="protein sequence ID" value="EQC31248.1"/>
    <property type="molecule type" value="Genomic_DNA"/>
</dbReference>
<reference evidence="4 5" key="1">
    <citation type="submission" date="2012-04" db="EMBL/GenBank/DDBJ databases">
        <title>The Genome Sequence of Saprolegnia declina VS20.</title>
        <authorList>
            <consortium name="The Broad Institute Genome Sequencing Platform"/>
            <person name="Russ C."/>
            <person name="Nusbaum C."/>
            <person name="Tyler B."/>
            <person name="van West P."/>
            <person name="Dieguez-Uribeondo J."/>
            <person name="de Bruijn I."/>
            <person name="Tripathy S."/>
            <person name="Jiang R."/>
            <person name="Young S.K."/>
            <person name="Zeng Q."/>
            <person name="Gargeya S."/>
            <person name="Fitzgerald M."/>
            <person name="Haas B."/>
            <person name="Abouelleil A."/>
            <person name="Alvarado L."/>
            <person name="Arachchi H.M."/>
            <person name="Berlin A."/>
            <person name="Chapman S.B."/>
            <person name="Goldberg J."/>
            <person name="Griggs A."/>
            <person name="Gujja S."/>
            <person name="Hansen M."/>
            <person name="Howarth C."/>
            <person name="Imamovic A."/>
            <person name="Larimer J."/>
            <person name="McCowen C."/>
            <person name="Montmayeur A."/>
            <person name="Murphy C."/>
            <person name="Neiman D."/>
            <person name="Pearson M."/>
            <person name="Priest M."/>
            <person name="Roberts A."/>
            <person name="Saif S."/>
            <person name="Shea T."/>
            <person name="Sisk P."/>
            <person name="Sykes S."/>
            <person name="Wortman J."/>
            <person name="Nusbaum C."/>
            <person name="Birren B."/>
        </authorList>
    </citation>
    <scope>NUCLEOTIDE SEQUENCE [LARGE SCALE GENOMIC DNA]</scope>
    <source>
        <strain evidence="4 5">VS20</strain>
    </source>
</reference>
<keyword evidence="1" id="KW-0245">EGF-like domain</keyword>
<comment type="caution">
    <text evidence="1">Lacks conserved residue(s) required for the propagation of feature annotation.</text>
</comment>
<feature type="transmembrane region" description="Helical" evidence="2">
    <location>
        <begin position="242"/>
        <end position="263"/>
    </location>
</feature>
<dbReference type="PROSITE" id="PS50026">
    <property type="entry name" value="EGF_3"/>
    <property type="match status" value="1"/>
</dbReference>
<feature type="disulfide bond" evidence="1">
    <location>
        <begin position="103"/>
        <end position="120"/>
    </location>
</feature>
<dbReference type="eggNOG" id="ENOG502R0KB">
    <property type="taxonomic scope" value="Eukaryota"/>
</dbReference>
<feature type="domain" description="EGF-like" evidence="3">
    <location>
        <begin position="95"/>
        <end position="134"/>
    </location>
</feature>
<dbReference type="Proteomes" id="UP000030762">
    <property type="component" value="Unassembled WGS sequence"/>
</dbReference>
<proteinExistence type="predicted"/>
<feature type="transmembrane region" description="Helical" evidence="2">
    <location>
        <begin position="512"/>
        <end position="531"/>
    </location>
</feature>
<accession>T0RG40</accession>
<dbReference type="InterPro" id="IPR000742">
    <property type="entry name" value="EGF"/>
</dbReference>
<dbReference type="STRING" id="1156394.T0RG40"/>
<feature type="transmembrane region" description="Helical" evidence="2">
    <location>
        <begin position="478"/>
        <end position="500"/>
    </location>
</feature>
<dbReference type="OMA" id="SYRQFGW"/>
<keyword evidence="2" id="KW-1133">Transmembrane helix</keyword>
<dbReference type="PROSITE" id="PS01186">
    <property type="entry name" value="EGF_2"/>
    <property type="match status" value="1"/>
</dbReference>
<gene>
    <name evidence="4" type="ORF">SDRG_11169</name>
</gene>
<dbReference type="AlphaFoldDB" id="T0RG40"/>
<evidence type="ECO:0000313" key="4">
    <source>
        <dbReference type="EMBL" id="EQC31248.1"/>
    </source>
</evidence>
<keyword evidence="5" id="KW-1185">Reference proteome</keyword>
<name>T0RG40_SAPDV</name>
<keyword evidence="1" id="KW-1015">Disulfide bond</keyword>
<dbReference type="VEuPathDB" id="FungiDB:SDRG_11169"/>
<feature type="transmembrane region" description="Helical" evidence="2">
    <location>
        <begin position="818"/>
        <end position="839"/>
    </location>
</feature>
<sequence length="852" mass="93154">MRAWALLAPLSAAYVVQPPLRDDNFACCGGCSSSVRSDQVYLATGARVMLWDTNVKVNPQPQCLLTFPYDPTRGESPGPRRVRSGSLVGTTFPLNHDADARCCLNGGTCTLSEDDAQGKCNCVQPWGFRGDYCELSIYDLAMIANSGVYPRTVNVSAMPIAYPDLRPLVYNLSFLSSITNTFLPTTPTPDMDATLATYRAMAFQLVILGLLGASGLCILFVFGHLFNVCLNYCRCRKRPYSLLEKLVTMLLMLGAVVVLGGSLTRSYVNYELLVQHAANITFLVADALPADTLTFYSNLNAPLRAIIDGFPGARIPELQAALLDQMALYTSLNVTDMPQIFASTTAPLAALALPFPIASSYGQPACSSMVIYRTASSIMGIGGATGCFGCDQCVAIRKTIQSIQLDWLRGASVVHWILYASHANLITFAQLPLLPTLVNLSVSLNQTLADVQRVNTHQARMLATLTNQLTMLIQPGVYIVYGLSSLLALLALAAATRGFWRRKGRLGKLASYTAQLGTLVASAMTGILWTVSFCARDGLAYLDRIEANMSELFQNTSSRNDAINLLHDQSWVANRSLLSLLECADLVKVPPLPTPDTGMAPPPLYNTTQLFFFPDFAALATQFNSSDPSRITSLFGWDESYVTLAHRFLTVLLFGNTTVPSPYTASNDTRVTTFTTDPNRDGVFNASDVQLMASLYAQNWSTLTHNESTRQNSYLLQQWRWCGELEVARGRLLAYMDSVADVALEARPHLTAMQANTSALAKLQYPFQSAVSFYTSKLQTFKLADCSYAGNCAWTRQRWNELHSELHALGAAADEMTLLFAIATLALLTASLFAFCFGVRVHKPKVRVYVAA</sequence>
<dbReference type="Gene3D" id="2.10.25.10">
    <property type="entry name" value="Laminin"/>
    <property type="match status" value="1"/>
</dbReference>
<dbReference type="OrthoDB" id="78535at2759"/>
<evidence type="ECO:0000256" key="1">
    <source>
        <dbReference type="PROSITE-ProRule" id="PRU00076"/>
    </source>
</evidence>
<feature type="transmembrane region" description="Helical" evidence="2">
    <location>
        <begin position="201"/>
        <end position="230"/>
    </location>
</feature>
<keyword evidence="2" id="KW-0812">Transmembrane</keyword>
<dbReference type="InParanoid" id="T0RG40"/>